<gene>
    <name evidence="2" type="ORF">CEUSTIGMA_g9781.t1</name>
</gene>
<evidence type="ECO:0000313" key="2">
    <source>
        <dbReference type="EMBL" id="GAX82352.1"/>
    </source>
</evidence>
<proteinExistence type="predicted"/>
<keyword evidence="3" id="KW-1185">Reference proteome</keyword>
<keyword evidence="1" id="KW-0472">Membrane</keyword>
<reference evidence="2 3" key="1">
    <citation type="submission" date="2017-08" db="EMBL/GenBank/DDBJ databases">
        <title>Acidophilic green algal genome provides insights into adaptation to an acidic environment.</title>
        <authorList>
            <person name="Hirooka S."/>
            <person name="Hirose Y."/>
            <person name="Kanesaki Y."/>
            <person name="Higuchi S."/>
            <person name="Fujiwara T."/>
            <person name="Onuma R."/>
            <person name="Era A."/>
            <person name="Ohbayashi R."/>
            <person name="Uzuka A."/>
            <person name="Nozaki H."/>
            <person name="Yoshikawa H."/>
            <person name="Miyagishima S.Y."/>
        </authorList>
    </citation>
    <scope>NUCLEOTIDE SEQUENCE [LARGE SCALE GENOMIC DNA]</scope>
    <source>
        <strain evidence="2 3">NIES-2499</strain>
    </source>
</reference>
<comment type="caution">
    <text evidence="2">The sequence shown here is derived from an EMBL/GenBank/DDBJ whole genome shotgun (WGS) entry which is preliminary data.</text>
</comment>
<dbReference type="PANTHER" id="PTHR34821">
    <property type="entry name" value="INNER MEMBRANE PROTEIN YDCZ"/>
    <property type="match status" value="1"/>
</dbReference>
<dbReference type="Proteomes" id="UP000232323">
    <property type="component" value="Unassembled WGS sequence"/>
</dbReference>
<evidence type="ECO:0000313" key="3">
    <source>
        <dbReference type="Proteomes" id="UP000232323"/>
    </source>
</evidence>
<name>A0A250XHE9_9CHLO</name>
<dbReference type="EMBL" id="BEGY01000079">
    <property type="protein sequence ID" value="GAX82352.1"/>
    <property type="molecule type" value="Genomic_DNA"/>
</dbReference>
<accession>A0A250XHE9</accession>
<feature type="transmembrane region" description="Helical" evidence="1">
    <location>
        <begin position="39"/>
        <end position="64"/>
    </location>
</feature>
<dbReference type="PANTHER" id="PTHR34821:SF2">
    <property type="entry name" value="INNER MEMBRANE PROTEIN YDCZ"/>
    <property type="match status" value="1"/>
</dbReference>
<sequence length="189" mass="19912">MSSQEQFAVGVFIMSLSGVFVSIQGGSNSTLGASVGGSFASLVSFVSALLAILCYFMVDVLALGQQLPTKASLQCLPWWSWIGGVLGAFYVASTIIFARILGSGILTSVFVTGQLCTAVVLDAKGWFGFSKRQFQWQRVLGLCLMIAGVLLIALFRGDAVLDNSAGTLPSSNVNQPSASNKAVENDDQQ</sequence>
<feature type="transmembrane region" description="Helical" evidence="1">
    <location>
        <begin position="7"/>
        <end position="27"/>
    </location>
</feature>
<evidence type="ECO:0000256" key="1">
    <source>
        <dbReference type="SAM" id="Phobius"/>
    </source>
</evidence>
<feature type="transmembrane region" description="Helical" evidence="1">
    <location>
        <begin position="104"/>
        <end position="127"/>
    </location>
</feature>
<protein>
    <recommendedName>
        <fullName evidence="4">EamA domain-containing protein</fullName>
    </recommendedName>
</protein>
<feature type="transmembrane region" description="Helical" evidence="1">
    <location>
        <begin position="76"/>
        <end position="98"/>
    </location>
</feature>
<keyword evidence="1" id="KW-1133">Transmembrane helix</keyword>
<keyword evidence="1" id="KW-0812">Transmembrane</keyword>
<dbReference type="OrthoDB" id="545008at2759"/>
<dbReference type="InterPro" id="IPR006750">
    <property type="entry name" value="YdcZ"/>
</dbReference>
<organism evidence="2 3">
    <name type="scientific">Chlamydomonas eustigma</name>
    <dbReference type="NCBI Taxonomy" id="1157962"/>
    <lineage>
        <taxon>Eukaryota</taxon>
        <taxon>Viridiplantae</taxon>
        <taxon>Chlorophyta</taxon>
        <taxon>core chlorophytes</taxon>
        <taxon>Chlorophyceae</taxon>
        <taxon>CS clade</taxon>
        <taxon>Chlamydomonadales</taxon>
        <taxon>Chlamydomonadaceae</taxon>
        <taxon>Chlamydomonas</taxon>
    </lineage>
</organism>
<evidence type="ECO:0008006" key="4">
    <source>
        <dbReference type="Google" id="ProtNLM"/>
    </source>
</evidence>
<dbReference type="AlphaFoldDB" id="A0A250XHE9"/>
<feature type="transmembrane region" description="Helical" evidence="1">
    <location>
        <begin position="139"/>
        <end position="157"/>
    </location>
</feature>
<dbReference type="Pfam" id="PF04657">
    <property type="entry name" value="DMT_YdcZ"/>
    <property type="match status" value="1"/>
</dbReference>
<dbReference type="GO" id="GO:0005886">
    <property type="term" value="C:plasma membrane"/>
    <property type="evidence" value="ECO:0007669"/>
    <property type="project" value="TreeGrafter"/>
</dbReference>